<reference evidence="1" key="1">
    <citation type="submission" date="2021-02" db="EMBL/GenBank/DDBJ databases">
        <authorList>
            <person name="Cremers G."/>
            <person name="Picone N."/>
        </authorList>
    </citation>
    <scope>NUCLEOTIDE SEQUENCE</scope>
    <source>
        <strain evidence="1">PQ17</strain>
    </source>
</reference>
<dbReference type="EMBL" id="CAJNOB010000046">
    <property type="protein sequence ID" value="CAF0703090.1"/>
    <property type="molecule type" value="Genomic_DNA"/>
</dbReference>
<dbReference type="AlphaFoldDB" id="A0A8J2FPI8"/>
<dbReference type="Proteomes" id="UP000663859">
    <property type="component" value="Unassembled WGS sequence"/>
</dbReference>
<organism evidence="1 2">
    <name type="scientific">Candidatus Methylacidithermus pantelleriae</name>
    <dbReference type="NCBI Taxonomy" id="2744239"/>
    <lineage>
        <taxon>Bacteria</taxon>
        <taxon>Pseudomonadati</taxon>
        <taxon>Verrucomicrobiota</taxon>
        <taxon>Methylacidiphilae</taxon>
        <taxon>Methylacidiphilales</taxon>
        <taxon>Methylacidiphilaceae</taxon>
        <taxon>Candidatus Methylacidithermus</taxon>
    </lineage>
</organism>
<comment type="caution">
    <text evidence="1">The sequence shown here is derived from an EMBL/GenBank/DDBJ whole genome shotgun (WGS) entry which is preliminary data.</text>
</comment>
<evidence type="ECO:0000313" key="1">
    <source>
        <dbReference type="EMBL" id="CAF0703090.1"/>
    </source>
</evidence>
<evidence type="ECO:0000313" key="2">
    <source>
        <dbReference type="Proteomes" id="UP000663859"/>
    </source>
</evidence>
<name>A0A8J2FPI8_9BACT</name>
<accession>A0A8J2FPI8</accession>
<keyword evidence="2" id="KW-1185">Reference proteome</keyword>
<sequence length="98" mass="11055">MSLRIALGLRVWQSLATVRFTGIGGRGRKTSSLQDLEGKPMVCFFLPFLEDSSICWLSPLCYAGRIFWIKALVLVWRLIYARAQKGPGFLTQSSGQMR</sequence>
<protein>
    <submittedName>
        <fullName evidence="1">Uncharacterized protein</fullName>
    </submittedName>
</protein>
<proteinExistence type="predicted"/>
<gene>
    <name evidence="1" type="ORF">MPNT_500003</name>
</gene>